<keyword evidence="2" id="KW-1185">Reference proteome</keyword>
<dbReference type="AlphaFoldDB" id="A0A024H2X1"/>
<sequence length="114" mass="12192">MSPSSVKPGDIVTVHADDARCNPRYGQDALIQVTVTDAAGLDLIKETSPMNDGGGFTFRFVLPQQASPGEASVEAVPYDLDWCDDTGRNNRVAHPSGMKRASCAARTEPLTVTR</sequence>
<evidence type="ECO:0000313" key="1">
    <source>
        <dbReference type="EMBL" id="CCQ46500.1"/>
    </source>
</evidence>
<comment type="caution">
    <text evidence="1">The sequence shown here is derived from an EMBL/GenBank/DDBJ whole genome shotgun (WGS) entry which is preliminary data.</text>
</comment>
<gene>
    <name evidence="1" type="ORF">ARTSIC4J27_2462</name>
</gene>
<accession>A0A024H2X1</accession>
<evidence type="ECO:0000313" key="2">
    <source>
        <dbReference type="Proteomes" id="UP000035722"/>
    </source>
</evidence>
<organism evidence="1 2">
    <name type="scientific">Pseudarthrobacter siccitolerans</name>
    <dbReference type="NCBI Taxonomy" id="861266"/>
    <lineage>
        <taxon>Bacteria</taxon>
        <taxon>Bacillati</taxon>
        <taxon>Actinomycetota</taxon>
        <taxon>Actinomycetes</taxon>
        <taxon>Micrococcales</taxon>
        <taxon>Micrococcaceae</taxon>
        <taxon>Pseudarthrobacter</taxon>
    </lineage>
</organism>
<dbReference type="EMBL" id="CAQI01000044">
    <property type="protein sequence ID" value="CCQ46500.1"/>
    <property type="molecule type" value="Genomic_DNA"/>
</dbReference>
<dbReference type="RefSeq" id="WP_235436652.1">
    <property type="nucleotide sequence ID" value="NZ_CAQI01000044.1"/>
</dbReference>
<name>A0A024H2X1_9MICC</name>
<reference evidence="2" key="1">
    <citation type="journal article" date="2014" name="Genome Announc.">
        <title>Genome Sequence of Arthrobacter siccitolerans 4J27, a Xeroprotectant-Producing Desiccation-Tolerant Microorganism.</title>
        <authorList>
            <person name="Manzanera M."/>
            <person name="Santa-Cruz-Calvo L."/>
            <person name="Vilchez J.I."/>
            <person name="Garcia-Fontana C."/>
            <person name="Silva-Castro G.A."/>
            <person name="Calvo C."/>
            <person name="Gonzalez-Lopez J."/>
        </authorList>
    </citation>
    <scope>NUCLEOTIDE SEQUENCE [LARGE SCALE GENOMIC DNA]</scope>
    <source>
        <strain evidence="2">4J27</strain>
    </source>
</reference>
<dbReference type="Proteomes" id="UP000035722">
    <property type="component" value="Unassembled WGS sequence"/>
</dbReference>
<protein>
    <submittedName>
        <fullName evidence="1">Uncharacterized protein</fullName>
    </submittedName>
</protein>
<proteinExistence type="predicted"/>